<dbReference type="EMBL" id="CP043661">
    <property type="protein sequence ID" value="QNE21320.1"/>
    <property type="molecule type" value="Genomic_DNA"/>
</dbReference>
<protein>
    <submittedName>
        <fullName evidence="1">Uncharacterized protein</fullName>
    </submittedName>
</protein>
<gene>
    <name evidence="1" type="ORF">F1D05_29650</name>
</gene>
<evidence type="ECO:0000313" key="2">
    <source>
        <dbReference type="Proteomes" id="UP000515563"/>
    </source>
</evidence>
<dbReference type="Proteomes" id="UP000515563">
    <property type="component" value="Chromosome"/>
</dbReference>
<name>A0A7G6X505_9ACTN</name>
<dbReference type="AlphaFoldDB" id="A0A7G6X505"/>
<dbReference type="RefSeq" id="WP_185443721.1">
    <property type="nucleotide sequence ID" value="NZ_CP043661.1"/>
</dbReference>
<accession>A0A7G6X505</accession>
<proteinExistence type="predicted"/>
<sequence length="94" mass="9955">MASIVLTAAALTVLIARIVPDAVAHRRQIHAAGDHVTMCAAQSHRRDDSELQTLRRIAGCAGADHQIRTEAGDEAATLLVLALAAAGSWHLMRP</sequence>
<reference evidence="2" key="1">
    <citation type="submission" date="2019-09" db="EMBL/GenBank/DDBJ databases">
        <title>Antimicrobial potential of Antarctic Bacteria.</title>
        <authorList>
            <person name="Benaud N."/>
            <person name="Edwards R.J."/>
            <person name="Ferrari B.C."/>
        </authorList>
    </citation>
    <scope>NUCLEOTIDE SEQUENCE [LARGE SCALE GENOMIC DNA]</scope>
    <source>
        <strain evidence="2">SPB151</strain>
    </source>
</reference>
<keyword evidence="2" id="KW-1185">Reference proteome</keyword>
<organism evidence="1 2">
    <name type="scientific">Kribbella qitaiheensis</name>
    <dbReference type="NCBI Taxonomy" id="1544730"/>
    <lineage>
        <taxon>Bacteria</taxon>
        <taxon>Bacillati</taxon>
        <taxon>Actinomycetota</taxon>
        <taxon>Actinomycetes</taxon>
        <taxon>Propionibacteriales</taxon>
        <taxon>Kribbellaceae</taxon>
        <taxon>Kribbella</taxon>
    </lineage>
</organism>
<evidence type="ECO:0000313" key="1">
    <source>
        <dbReference type="EMBL" id="QNE21320.1"/>
    </source>
</evidence>
<reference evidence="1 2" key="2">
    <citation type="journal article" date="2020" name="Microbiol. Resour. Announc.">
        <title>Antarctic desert soil bacteria exhibit high novel natural product potential, evaluated through long-read genome sequencing and comparative genomics.</title>
        <authorList>
            <person name="Benaud N."/>
            <person name="Edwards R.J."/>
            <person name="Amos T.G."/>
            <person name="D'Agostino P.M."/>
            <person name="Gutierrez-Chavez C."/>
            <person name="Montgomery K."/>
            <person name="Nicetic I."/>
            <person name="Ferrari B.C."/>
        </authorList>
    </citation>
    <scope>NUCLEOTIDE SEQUENCE [LARGE SCALE GENOMIC DNA]</scope>
    <source>
        <strain evidence="1 2">SPB151</strain>
    </source>
</reference>
<dbReference type="KEGG" id="kqi:F1D05_29650"/>